<dbReference type="OrthoDB" id="10261408at2759"/>
<evidence type="ECO:0000313" key="2">
    <source>
        <dbReference type="Proteomes" id="UP000244855"/>
    </source>
</evidence>
<accession>A0A2V1D6R3</accession>
<name>A0A2V1D6R3_9PLEO</name>
<organism evidence="1 2">
    <name type="scientific">Periconia macrospinosa</name>
    <dbReference type="NCBI Taxonomy" id="97972"/>
    <lineage>
        <taxon>Eukaryota</taxon>
        <taxon>Fungi</taxon>
        <taxon>Dikarya</taxon>
        <taxon>Ascomycota</taxon>
        <taxon>Pezizomycotina</taxon>
        <taxon>Dothideomycetes</taxon>
        <taxon>Pleosporomycetidae</taxon>
        <taxon>Pleosporales</taxon>
        <taxon>Massarineae</taxon>
        <taxon>Periconiaceae</taxon>
        <taxon>Periconia</taxon>
    </lineage>
</organism>
<reference evidence="1 2" key="1">
    <citation type="journal article" date="2018" name="Sci. Rep.">
        <title>Comparative genomics provides insights into the lifestyle and reveals functional heterogeneity of dark septate endophytic fungi.</title>
        <authorList>
            <person name="Knapp D.G."/>
            <person name="Nemeth J.B."/>
            <person name="Barry K."/>
            <person name="Hainaut M."/>
            <person name="Henrissat B."/>
            <person name="Johnson J."/>
            <person name="Kuo A."/>
            <person name="Lim J.H.P."/>
            <person name="Lipzen A."/>
            <person name="Nolan M."/>
            <person name="Ohm R.A."/>
            <person name="Tamas L."/>
            <person name="Grigoriev I.V."/>
            <person name="Spatafora J.W."/>
            <person name="Nagy L.G."/>
            <person name="Kovacs G.M."/>
        </authorList>
    </citation>
    <scope>NUCLEOTIDE SEQUENCE [LARGE SCALE GENOMIC DNA]</scope>
    <source>
        <strain evidence="1 2">DSE2036</strain>
    </source>
</reference>
<protein>
    <submittedName>
        <fullName evidence="1">Uncharacterized protein</fullName>
    </submittedName>
</protein>
<gene>
    <name evidence="1" type="ORF">DM02DRAFT_540911</name>
</gene>
<dbReference type="AlphaFoldDB" id="A0A2V1D6R3"/>
<dbReference type="STRING" id="97972.A0A2V1D6R3"/>
<dbReference type="EMBL" id="KZ805570">
    <property type="protein sequence ID" value="PVH93745.1"/>
    <property type="molecule type" value="Genomic_DNA"/>
</dbReference>
<keyword evidence="2" id="KW-1185">Reference proteome</keyword>
<dbReference type="Proteomes" id="UP000244855">
    <property type="component" value="Unassembled WGS sequence"/>
</dbReference>
<evidence type="ECO:0000313" key="1">
    <source>
        <dbReference type="EMBL" id="PVH93745.1"/>
    </source>
</evidence>
<sequence>MCSALPRTIFAASVQQLKSLMVVCMSQYKAARSTVFWAGIGLMHVANAALYDLSSRNWRYYFLFYIRSFQQLHPAFAVGKGIVQGLLAMAMQSAAITSPEAQLIMNEFLQGGGFIPASPTRKGVSWWIIT</sequence>
<proteinExistence type="predicted"/>